<evidence type="ECO:0000256" key="3">
    <source>
        <dbReference type="ARBA" id="ARBA00022729"/>
    </source>
</evidence>
<dbReference type="Gene3D" id="3.40.190.10">
    <property type="entry name" value="Periplasmic binding protein-like II"/>
    <property type="match status" value="1"/>
</dbReference>
<evidence type="ECO:0000313" key="7">
    <source>
        <dbReference type="Proteomes" id="UP000093355"/>
    </source>
</evidence>
<comment type="similarity">
    <text evidence="1">Belongs to the bacterial solute-binding protein 5 family.</text>
</comment>
<dbReference type="STRING" id="904291.A7J15_11755"/>
<dbReference type="GO" id="GO:0015833">
    <property type="term" value="P:peptide transport"/>
    <property type="evidence" value="ECO:0007669"/>
    <property type="project" value="TreeGrafter"/>
</dbReference>
<evidence type="ECO:0000256" key="4">
    <source>
        <dbReference type="SAM" id="SignalP"/>
    </source>
</evidence>
<evidence type="ECO:0000256" key="2">
    <source>
        <dbReference type="ARBA" id="ARBA00022448"/>
    </source>
</evidence>
<reference evidence="6 7" key="1">
    <citation type="submission" date="2016-05" db="EMBL/GenBank/DDBJ databases">
        <authorList>
            <person name="Lavstsen T."/>
            <person name="Jespersen J.S."/>
        </authorList>
    </citation>
    <scope>NUCLEOTIDE SEQUENCE [LARGE SCALE GENOMIC DNA]</scope>
    <source>
        <strain evidence="6 7">YLB-01</strain>
    </source>
</reference>
<dbReference type="InterPro" id="IPR039424">
    <property type="entry name" value="SBP_5"/>
</dbReference>
<dbReference type="GO" id="GO:0042597">
    <property type="term" value="C:periplasmic space"/>
    <property type="evidence" value="ECO:0007669"/>
    <property type="project" value="UniProtKB-ARBA"/>
</dbReference>
<dbReference type="GO" id="GO:1904680">
    <property type="term" value="F:peptide transmembrane transporter activity"/>
    <property type="evidence" value="ECO:0007669"/>
    <property type="project" value="TreeGrafter"/>
</dbReference>
<name>A0A1B9NIQ8_9MICO</name>
<dbReference type="RefSeq" id="WP_067028209.1">
    <property type="nucleotide sequence ID" value="NZ_CP038256.1"/>
</dbReference>
<keyword evidence="2" id="KW-0813">Transport</keyword>
<dbReference type="InterPro" id="IPR000914">
    <property type="entry name" value="SBP_5_dom"/>
</dbReference>
<dbReference type="Gene3D" id="3.90.76.10">
    <property type="entry name" value="Dipeptide-binding Protein, Domain 1"/>
    <property type="match status" value="1"/>
</dbReference>
<dbReference type="PROSITE" id="PS51257">
    <property type="entry name" value="PROKAR_LIPOPROTEIN"/>
    <property type="match status" value="1"/>
</dbReference>
<feature type="domain" description="Solute-binding protein family 5" evidence="5">
    <location>
        <begin position="84"/>
        <end position="435"/>
    </location>
</feature>
<dbReference type="Pfam" id="PF00496">
    <property type="entry name" value="SBP_bac_5"/>
    <property type="match status" value="1"/>
</dbReference>
<dbReference type="EMBL" id="LXMD01000002">
    <property type="protein sequence ID" value="OCG76454.1"/>
    <property type="molecule type" value="Genomic_DNA"/>
</dbReference>
<gene>
    <name evidence="6" type="ORF">A7J15_11755</name>
</gene>
<comment type="caution">
    <text evidence="6">The sequence shown here is derived from an EMBL/GenBank/DDBJ whole genome shotgun (WGS) entry which is preliminary data.</text>
</comment>
<protein>
    <recommendedName>
        <fullName evidence="5">Solute-binding protein family 5 domain-containing protein</fullName>
    </recommendedName>
</protein>
<dbReference type="SUPFAM" id="SSF53850">
    <property type="entry name" value="Periplasmic binding protein-like II"/>
    <property type="match status" value="1"/>
</dbReference>
<dbReference type="PIRSF" id="PIRSF002741">
    <property type="entry name" value="MppA"/>
    <property type="match status" value="1"/>
</dbReference>
<organism evidence="6 7">
    <name type="scientific">Microbacterium sediminis</name>
    <dbReference type="NCBI Taxonomy" id="904291"/>
    <lineage>
        <taxon>Bacteria</taxon>
        <taxon>Bacillati</taxon>
        <taxon>Actinomycetota</taxon>
        <taxon>Actinomycetes</taxon>
        <taxon>Micrococcales</taxon>
        <taxon>Microbacteriaceae</taxon>
        <taxon>Microbacterium</taxon>
    </lineage>
</organism>
<keyword evidence="3 4" id="KW-0732">Signal</keyword>
<evidence type="ECO:0000256" key="1">
    <source>
        <dbReference type="ARBA" id="ARBA00005695"/>
    </source>
</evidence>
<proteinExistence type="inferred from homology"/>
<dbReference type="Gene3D" id="3.10.105.10">
    <property type="entry name" value="Dipeptide-binding Protein, Domain 3"/>
    <property type="match status" value="1"/>
</dbReference>
<accession>A0A1B9NIQ8</accession>
<dbReference type="AlphaFoldDB" id="A0A1B9NIQ8"/>
<dbReference type="CDD" id="cd00995">
    <property type="entry name" value="PBP2_NikA_DppA_OppA_like"/>
    <property type="match status" value="1"/>
</dbReference>
<evidence type="ECO:0000259" key="5">
    <source>
        <dbReference type="Pfam" id="PF00496"/>
    </source>
</evidence>
<dbReference type="PANTHER" id="PTHR30290:SF9">
    <property type="entry name" value="OLIGOPEPTIDE-BINDING PROTEIN APPA"/>
    <property type="match status" value="1"/>
</dbReference>
<dbReference type="PANTHER" id="PTHR30290">
    <property type="entry name" value="PERIPLASMIC BINDING COMPONENT OF ABC TRANSPORTER"/>
    <property type="match status" value="1"/>
</dbReference>
<sequence>MRRLKVAGASIVAAVLLLTGCASNGEEPSGGSSDGGSGDNDLIIARAADAQSMDITSVHDNNSIKVGQHIMETLFMITPDGSSVEPWLAESYEISDDNLTYTVKLKEGILFSNGDEMTAEDVKFSIDAATATGAEGWGFVNEPIREVVVVDDYTVEFKLDQPYAPTLAVLAMFSNAIVPADYDGKTKEEFYGEGPIGTGPFVWREWNPGQSIILDKNPNYWQEGKPAVDSITWSVVPDASTRELMLLGGEIDINEEPDWSSFVNLQKQDGVTAELFPSTYMRYMSLNENYDYFADVHVRRAIGYAVDRDAIVDTVTYGNAEVANSIIMKGLPFHDDTLEGIQYDLDKAKEEMAASGFPDGFSTKLLIASGDSEQASIAQIVQASLAEIGITVEITQLDPTANKAARTSMDFEMALMAWYNDIADPDQWTSWALDADASSRAAYTDWRNEEVVALNKAAATETDEDARAELYKELQAIVAEEAYITMFYYTPYKWVVDDSVKGFHVTPLGNYHLEDVTISE</sequence>
<feature type="chain" id="PRO_5038879007" description="Solute-binding protein family 5 domain-containing protein" evidence="4">
    <location>
        <begin position="25"/>
        <end position="520"/>
    </location>
</feature>
<feature type="signal peptide" evidence="4">
    <location>
        <begin position="1"/>
        <end position="24"/>
    </location>
</feature>
<dbReference type="InterPro" id="IPR030678">
    <property type="entry name" value="Peptide/Ni-bd"/>
</dbReference>
<keyword evidence="7" id="KW-1185">Reference proteome</keyword>
<evidence type="ECO:0000313" key="6">
    <source>
        <dbReference type="EMBL" id="OCG76454.1"/>
    </source>
</evidence>
<dbReference type="GO" id="GO:0043190">
    <property type="term" value="C:ATP-binding cassette (ABC) transporter complex"/>
    <property type="evidence" value="ECO:0007669"/>
    <property type="project" value="InterPro"/>
</dbReference>
<dbReference type="Proteomes" id="UP000093355">
    <property type="component" value="Unassembled WGS sequence"/>
</dbReference>